<reference evidence="5" key="1">
    <citation type="submission" date="2016-10" db="EMBL/GenBank/DDBJ databases">
        <authorList>
            <person name="Varghese N."/>
            <person name="Submissions S."/>
        </authorList>
    </citation>
    <scope>NUCLEOTIDE SEQUENCE [LARGE SCALE GENOMIC DNA]</scope>
    <source>
        <strain evidence="5">DSM 26348</strain>
    </source>
</reference>
<evidence type="ECO:0000259" key="2">
    <source>
        <dbReference type="Pfam" id="PF07726"/>
    </source>
</evidence>
<dbReference type="PANTHER" id="PTHR42759">
    <property type="entry name" value="MOXR FAMILY PROTEIN"/>
    <property type="match status" value="1"/>
</dbReference>
<dbReference type="PIRSF" id="PIRSF002849">
    <property type="entry name" value="AAA_ATPase_chaperone_MoxR_prd"/>
    <property type="match status" value="1"/>
</dbReference>
<dbReference type="InterPro" id="IPR027417">
    <property type="entry name" value="P-loop_NTPase"/>
</dbReference>
<evidence type="ECO:0000313" key="5">
    <source>
        <dbReference type="Proteomes" id="UP000199518"/>
    </source>
</evidence>
<accession>A0A1I3DHK4</accession>
<dbReference type="OrthoDB" id="9808397at2"/>
<name>A0A1I3DHK4_9PLAN</name>
<feature type="domain" description="ATPase AAA-3" evidence="2">
    <location>
        <begin position="69"/>
        <end position="198"/>
    </location>
</feature>
<dbReference type="InterPro" id="IPR011703">
    <property type="entry name" value="ATPase_AAA-3"/>
</dbReference>
<dbReference type="Pfam" id="PF07726">
    <property type="entry name" value="AAA_3"/>
    <property type="match status" value="1"/>
</dbReference>
<dbReference type="EMBL" id="FOQD01000003">
    <property type="protein sequence ID" value="SFH86217.1"/>
    <property type="molecule type" value="Genomic_DNA"/>
</dbReference>
<dbReference type="AlphaFoldDB" id="A0A1I3DHK4"/>
<dbReference type="Pfam" id="PF17863">
    <property type="entry name" value="AAA_lid_2"/>
    <property type="match status" value="1"/>
</dbReference>
<dbReference type="STRING" id="1576369.SAMN05421753_103245"/>
<dbReference type="GO" id="GO:0005524">
    <property type="term" value="F:ATP binding"/>
    <property type="evidence" value="ECO:0007669"/>
    <property type="project" value="InterPro"/>
</dbReference>
<dbReference type="SUPFAM" id="SSF52540">
    <property type="entry name" value="P-loop containing nucleoside triphosphate hydrolases"/>
    <property type="match status" value="1"/>
</dbReference>
<evidence type="ECO:0000259" key="3">
    <source>
        <dbReference type="Pfam" id="PF17863"/>
    </source>
</evidence>
<dbReference type="Proteomes" id="UP000199518">
    <property type="component" value="Unassembled WGS sequence"/>
</dbReference>
<gene>
    <name evidence="4" type="ORF">SAMN05421753_103245</name>
</gene>
<keyword evidence="5" id="KW-1185">Reference proteome</keyword>
<dbReference type="InterPro" id="IPR041628">
    <property type="entry name" value="ChlI/MoxR_AAA_lid"/>
</dbReference>
<dbReference type="CDD" id="cd00009">
    <property type="entry name" value="AAA"/>
    <property type="match status" value="1"/>
</dbReference>
<proteinExistence type="predicted"/>
<dbReference type="GO" id="GO:0016887">
    <property type="term" value="F:ATP hydrolysis activity"/>
    <property type="evidence" value="ECO:0007669"/>
    <property type="project" value="InterPro"/>
</dbReference>
<protein>
    <submittedName>
        <fullName evidence="4">MoxR-like ATPase</fullName>
    </submittedName>
</protein>
<dbReference type="Gene3D" id="3.40.50.300">
    <property type="entry name" value="P-loop containing nucleotide triphosphate hydrolases"/>
    <property type="match status" value="1"/>
</dbReference>
<dbReference type="PANTHER" id="PTHR42759:SF5">
    <property type="entry name" value="METHANOL DEHYDROGENASE REGULATOR"/>
    <property type="match status" value="1"/>
</dbReference>
<sequence>MEYSAITGKPSERDIPRPQHPASPVTPDTEVAVLKAGLARLKQNLAGIIRGKEDTIEILLIGLLAGGSILMEDVPGVGKTTLAKALALSLDADFRRVQFTPDLLPSDILGASIYNPVDGSFTFKKGPIFSSILLADEINRASPRTQSALLEAMSEGQATIEGVRYRLPHPFFVLATQNPVDFHGTYPLPEAQLDRFLVQLKVGYPDRKMEIEILYDRATTGDVEIEPVLTMAQVAALQADVRRVKVERSIAEYLVDLVARTRQHPLLKLGVSPRGSLMFFRAVQACAYISERNYVLPDDVQRMAGCVLAHRLVLTPKARYGSITKEQIIEEIVKQFPVPA</sequence>
<evidence type="ECO:0000256" key="1">
    <source>
        <dbReference type="SAM" id="MobiDB-lite"/>
    </source>
</evidence>
<feature type="domain" description="ChlI/MoxR AAA lid" evidence="3">
    <location>
        <begin position="260"/>
        <end position="332"/>
    </location>
</feature>
<feature type="region of interest" description="Disordered" evidence="1">
    <location>
        <begin position="1"/>
        <end position="26"/>
    </location>
</feature>
<organism evidence="4 5">
    <name type="scientific">Planctomicrobium piriforme</name>
    <dbReference type="NCBI Taxonomy" id="1576369"/>
    <lineage>
        <taxon>Bacteria</taxon>
        <taxon>Pseudomonadati</taxon>
        <taxon>Planctomycetota</taxon>
        <taxon>Planctomycetia</taxon>
        <taxon>Planctomycetales</taxon>
        <taxon>Planctomycetaceae</taxon>
        <taxon>Planctomicrobium</taxon>
    </lineage>
</organism>
<dbReference type="InterPro" id="IPR050764">
    <property type="entry name" value="CbbQ/NirQ/NorQ/GpvN"/>
</dbReference>
<dbReference type="Gene3D" id="1.10.8.80">
    <property type="entry name" value="Magnesium chelatase subunit I, C-Terminal domain"/>
    <property type="match status" value="1"/>
</dbReference>
<evidence type="ECO:0000313" key="4">
    <source>
        <dbReference type="EMBL" id="SFH86217.1"/>
    </source>
</evidence>